<evidence type="ECO:0000313" key="5">
    <source>
        <dbReference type="EMBL" id="XBY46009.1"/>
    </source>
</evidence>
<proteinExistence type="inferred from homology"/>
<organism evidence="5">
    <name type="scientific">Methyloraptor flagellatus</name>
    <dbReference type="NCBI Taxonomy" id="3162530"/>
    <lineage>
        <taxon>Bacteria</taxon>
        <taxon>Pseudomonadati</taxon>
        <taxon>Pseudomonadota</taxon>
        <taxon>Alphaproteobacteria</taxon>
        <taxon>Hyphomicrobiales</taxon>
        <taxon>Ancalomicrobiaceae</taxon>
        <taxon>Methyloraptor</taxon>
    </lineage>
</organism>
<dbReference type="InterPro" id="IPR001173">
    <property type="entry name" value="Glyco_trans_2-like"/>
</dbReference>
<accession>A0AAU7XH18</accession>
<dbReference type="InterPro" id="IPR050834">
    <property type="entry name" value="Glycosyltransf_2"/>
</dbReference>
<dbReference type="InterPro" id="IPR029044">
    <property type="entry name" value="Nucleotide-diphossugar_trans"/>
</dbReference>
<dbReference type="RefSeq" id="WP_407051106.1">
    <property type="nucleotide sequence ID" value="NZ_CP158568.1"/>
</dbReference>
<dbReference type="AlphaFoldDB" id="A0AAU7XH18"/>
<reference evidence="5" key="1">
    <citation type="submission" date="2024-06" db="EMBL/GenBank/DDBJ databases">
        <title>Methylostella associata gen. nov., sp. nov., a novel Ancalomicrobiaceae-affiliated facultatively methylotrophic bacteria that feed on methanotrophs of the genus Methylococcus.</title>
        <authorList>
            <person name="Saltykova V."/>
            <person name="Danilova O.V."/>
            <person name="Oshkin I.Y."/>
            <person name="Belova S.E."/>
            <person name="Pimenov N.V."/>
            <person name="Dedysh S.N."/>
        </authorList>
    </citation>
    <scope>NUCLEOTIDE SEQUENCE</scope>
    <source>
        <strain evidence="5">S20</strain>
    </source>
</reference>
<dbReference type="Pfam" id="PF00535">
    <property type="entry name" value="Glycos_transf_2"/>
    <property type="match status" value="1"/>
</dbReference>
<comment type="similarity">
    <text evidence="1">Belongs to the glycosyltransferase 2 family.</text>
</comment>
<name>A0AAU7XH18_9HYPH</name>
<dbReference type="GO" id="GO:0016757">
    <property type="term" value="F:glycosyltransferase activity"/>
    <property type="evidence" value="ECO:0007669"/>
    <property type="project" value="UniProtKB-KW"/>
</dbReference>
<keyword evidence="2 5" id="KW-0328">Glycosyltransferase</keyword>
<dbReference type="EMBL" id="CP158568">
    <property type="protein sequence ID" value="XBY46009.1"/>
    <property type="molecule type" value="Genomic_DNA"/>
</dbReference>
<dbReference type="KEGG" id="mflg:ABS361_07175"/>
<keyword evidence="3 5" id="KW-0808">Transferase</keyword>
<dbReference type="PANTHER" id="PTHR43685">
    <property type="entry name" value="GLYCOSYLTRANSFERASE"/>
    <property type="match status" value="1"/>
</dbReference>
<evidence type="ECO:0000256" key="2">
    <source>
        <dbReference type="ARBA" id="ARBA00022676"/>
    </source>
</evidence>
<dbReference type="SUPFAM" id="SSF53448">
    <property type="entry name" value="Nucleotide-diphospho-sugar transferases"/>
    <property type="match status" value="1"/>
</dbReference>
<feature type="domain" description="Glycosyltransferase 2-like" evidence="4">
    <location>
        <begin position="13"/>
        <end position="173"/>
    </location>
</feature>
<dbReference type="EC" id="2.4.-.-" evidence="5"/>
<evidence type="ECO:0000256" key="3">
    <source>
        <dbReference type="ARBA" id="ARBA00022679"/>
    </source>
</evidence>
<protein>
    <submittedName>
        <fullName evidence="5">Glycosyltransferase</fullName>
        <ecNumber evidence="5">2.4.-.-</ecNumber>
    </submittedName>
</protein>
<dbReference type="Gene3D" id="3.90.550.10">
    <property type="entry name" value="Spore Coat Polysaccharide Biosynthesis Protein SpsA, Chain A"/>
    <property type="match status" value="1"/>
</dbReference>
<evidence type="ECO:0000256" key="1">
    <source>
        <dbReference type="ARBA" id="ARBA00006739"/>
    </source>
</evidence>
<evidence type="ECO:0000259" key="4">
    <source>
        <dbReference type="Pfam" id="PF00535"/>
    </source>
</evidence>
<sequence length="279" mass="30835">MTQTTNPTARIAVIMAAYNAEATIRRAVQSVLDAARGGAATTTVDLFVVDDASRVPVAGILETAPNLHILRLSENCGPGAARNHALERILAADYAYVAIVDADDAVRADRFAAQAAFLDAHPEIGAVGSAMQVVTEQTFEPVYQASMPTEDDDIRTAMFSNLALLHPTLMARTALFRKHGGYDTSFVVAEDYEMLRRFQRHTRFANLPVVLVDYRLSQNGQSLGRRRRQLWDRLRVQLRYFAPLDWRAWAGVAKTLVLFATPVGLVTRLKARRTRAVPA</sequence>
<gene>
    <name evidence="5" type="ORF">ABS361_07175</name>
</gene>
<dbReference type="PANTHER" id="PTHR43685:SF5">
    <property type="entry name" value="GLYCOSYLTRANSFERASE EPSE-RELATED"/>
    <property type="match status" value="1"/>
</dbReference>